<dbReference type="InterPro" id="IPR000008">
    <property type="entry name" value="C2_dom"/>
</dbReference>
<keyword evidence="11" id="KW-1133">Transmembrane helix</keyword>
<evidence type="ECO:0000256" key="1">
    <source>
        <dbReference type="ARBA" id="ARBA00004202"/>
    </source>
</evidence>
<evidence type="ECO:0000256" key="7">
    <source>
        <dbReference type="ARBA" id="ARBA00022723"/>
    </source>
</evidence>
<keyword evidence="17" id="KW-1185">Reference proteome</keyword>
<evidence type="ECO:0000256" key="11">
    <source>
        <dbReference type="ARBA" id="ARBA00022989"/>
    </source>
</evidence>
<evidence type="ECO:0000256" key="5">
    <source>
        <dbReference type="ARBA" id="ARBA00022475"/>
    </source>
</evidence>
<dbReference type="GO" id="GO:0005789">
    <property type="term" value="C:endoplasmic reticulum membrane"/>
    <property type="evidence" value="ECO:0007669"/>
    <property type="project" value="UniProtKB-SubCell"/>
</dbReference>
<evidence type="ECO:0000256" key="10">
    <source>
        <dbReference type="ARBA" id="ARBA00022837"/>
    </source>
</evidence>
<keyword evidence="6" id="KW-0812">Transmembrane</keyword>
<evidence type="ECO:0000313" key="16">
    <source>
        <dbReference type="EMBL" id="CAB4022583.1"/>
    </source>
</evidence>
<dbReference type="Gene3D" id="2.60.40.150">
    <property type="entry name" value="C2 domain"/>
    <property type="match status" value="3"/>
</dbReference>
<dbReference type="GO" id="GO:0031210">
    <property type="term" value="F:phosphatidylcholine binding"/>
    <property type="evidence" value="ECO:0007669"/>
    <property type="project" value="TreeGrafter"/>
</dbReference>
<dbReference type="PANTHER" id="PTHR45761">
    <property type="entry name" value="EXTENDED SYNAPTOTAGMIN-LIKE PROTEIN 2, ISOFORM C"/>
    <property type="match status" value="1"/>
</dbReference>
<feature type="region of interest" description="Disordered" evidence="15">
    <location>
        <begin position="327"/>
        <end position="407"/>
    </location>
</feature>
<evidence type="ECO:0000256" key="4">
    <source>
        <dbReference type="ARBA" id="ARBA00022448"/>
    </source>
</evidence>
<evidence type="ECO:0000256" key="6">
    <source>
        <dbReference type="ARBA" id="ARBA00022692"/>
    </source>
</evidence>
<evidence type="ECO:0000256" key="3">
    <source>
        <dbReference type="ARBA" id="ARBA00005867"/>
    </source>
</evidence>
<proteinExistence type="inferred from homology"/>
<dbReference type="EMBL" id="CACRXK020012044">
    <property type="protein sequence ID" value="CAB4022583.1"/>
    <property type="molecule type" value="Genomic_DNA"/>
</dbReference>
<evidence type="ECO:0000256" key="13">
    <source>
        <dbReference type="ARBA" id="ARBA00023121"/>
    </source>
</evidence>
<dbReference type="GO" id="GO:0005886">
    <property type="term" value="C:plasma membrane"/>
    <property type="evidence" value="ECO:0007669"/>
    <property type="project" value="UniProtKB-SubCell"/>
</dbReference>
<dbReference type="PROSITE" id="PS50004">
    <property type="entry name" value="C2"/>
    <property type="match status" value="3"/>
</dbReference>
<dbReference type="GO" id="GO:0005509">
    <property type="term" value="F:calcium ion binding"/>
    <property type="evidence" value="ECO:0007669"/>
    <property type="project" value="TreeGrafter"/>
</dbReference>
<gene>
    <name evidence="16" type="ORF">PACLA_8A009589</name>
</gene>
<feature type="non-terminal residue" evidence="16">
    <location>
        <position position="1"/>
    </location>
</feature>
<comment type="subcellular location">
    <subcellularLocation>
        <location evidence="1">Cell membrane</location>
        <topology evidence="1">Peripheral membrane protein</topology>
    </subcellularLocation>
    <subcellularLocation>
        <location evidence="2">Endoplasmic reticulum membrane</location>
        <topology evidence="2">Multi-pass membrane protein</topology>
    </subcellularLocation>
</comment>
<dbReference type="PANTHER" id="PTHR45761:SF1">
    <property type="entry name" value="EXTENDED SYNAPTOTAGMIN-LIKE PROTEIN 2, ISOFORM C"/>
    <property type="match status" value="1"/>
</dbReference>
<keyword evidence="13" id="KW-0446">Lipid-binding</keyword>
<dbReference type="InterPro" id="IPR051634">
    <property type="entry name" value="Extended_Synaptotagmin"/>
</dbReference>
<dbReference type="GO" id="GO:0008429">
    <property type="term" value="F:phosphatidylethanolamine binding"/>
    <property type="evidence" value="ECO:0007669"/>
    <property type="project" value="TreeGrafter"/>
</dbReference>
<name>A0A6S7IY00_PARCT</name>
<keyword evidence="5" id="KW-1003">Cell membrane</keyword>
<evidence type="ECO:0000313" key="17">
    <source>
        <dbReference type="Proteomes" id="UP001152795"/>
    </source>
</evidence>
<comment type="similarity">
    <text evidence="3">Belongs to the extended synaptotagmin family.</text>
</comment>
<evidence type="ECO:0000256" key="9">
    <source>
        <dbReference type="ARBA" id="ARBA00022824"/>
    </source>
</evidence>
<keyword evidence="4" id="KW-0813">Transport</keyword>
<evidence type="ECO:0000256" key="8">
    <source>
        <dbReference type="ARBA" id="ARBA00022737"/>
    </source>
</evidence>
<comment type="caution">
    <text evidence="16">The sequence shown here is derived from an EMBL/GenBank/DDBJ whole genome shotgun (WGS) entry which is preliminary data.</text>
</comment>
<keyword evidence="8" id="KW-0677">Repeat</keyword>
<dbReference type="InterPro" id="IPR035892">
    <property type="entry name" value="C2_domain_sf"/>
</dbReference>
<keyword evidence="10" id="KW-0106">Calcium</keyword>
<sequence length="531" mass="59152">GILRGAIGDVIASFCVLPNRITIPLLNDSSIFDLKYPMPKGVMRLEVVEARDLEKKDIGFLKKGSADPFVVVKMGGESFKTEVKKNTLAPNWSETFEFFVDYPQGQKIKLQLYDYDKASDNESMGYVELDISALASQGIVDLWLPLEDTKSGEVHVKCTWFALSSDPKDLVVAKQDHGEQSKDLLANAALFVKLDCGKKLPIANKVKRSTSAMCKLTLGNKTVESQVVEDTVNPVWDEFYRFLVFNAKYQELNLEVIDSHKEKNIGVLEISLNSLIDAQDMSVEQPFPLRDSGYESSVVCELKLRALVNRKVKYDACGGEVTSVTEIGQEEAKPQPKTEPGAEPTEEYVKPVPVAEKVGSEEPQNVRQRKPVSSPAVPTPESKPAADSKPPDSKSTPGERTGEIELSITHKDNKLIVVVHSARGLQPCDSDGLADPYVRMYLLPEKSKSARRKTDVVKNSLEPKFNETLDWAVDRNEIPKRSLEVIVKNDVSFFSRAKTTMGKTVVEMSSLDLEKSEPKWYPIYDEPDDSD</sequence>
<dbReference type="SUPFAM" id="SSF49562">
    <property type="entry name" value="C2 domain (Calcium/lipid-binding domain, CaLB)"/>
    <property type="match status" value="3"/>
</dbReference>
<keyword evidence="12" id="KW-0445">Lipid transport</keyword>
<evidence type="ECO:0000256" key="12">
    <source>
        <dbReference type="ARBA" id="ARBA00023055"/>
    </source>
</evidence>
<dbReference type="SMART" id="SM00239">
    <property type="entry name" value="C2"/>
    <property type="match status" value="3"/>
</dbReference>
<dbReference type="Proteomes" id="UP001152795">
    <property type="component" value="Unassembled WGS sequence"/>
</dbReference>
<dbReference type="AlphaFoldDB" id="A0A6S7IY00"/>
<accession>A0A6S7IY00</accession>
<protein>
    <submittedName>
        <fullName evidence="16">Extended synaptotagmin-2-like isoform X2</fullName>
    </submittedName>
</protein>
<organism evidence="16 17">
    <name type="scientific">Paramuricea clavata</name>
    <name type="common">Red gorgonian</name>
    <name type="synonym">Violescent sea-whip</name>
    <dbReference type="NCBI Taxonomy" id="317549"/>
    <lineage>
        <taxon>Eukaryota</taxon>
        <taxon>Metazoa</taxon>
        <taxon>Cnidaria</taxon>
        <taxon>Anthozoa</taxon>
        <taxon>Octocorallia</taxon>
        <taxon>Malacalcyonacea</taxon>
        <taxon>Plexauridae</taxon>
        <taxon>Paramuricea</taxon>
    </lineage>
</organism>
<dbReference type="GO" id="GO:0005544">
    <property type="term" value="F:calcium-dependent phospholipid binding"/>
    <property type="evidence" value="ECO:0007669"/>
    <property type="project" value="TreeGrafter"/>
</dbReference>
<evidence type="ECO:0000256" key="15">
    <source>
        <dbReference type="SAM" id="MobiDB-lite"/>
    </source>
</evidence>
<keyword evidence="7" id="KW-0479">Metal-binding</keyword>
<keyword evidence="9" id="KW-0256">Endoplasmic reticulum</keyword>
<reference evidence="16" key="1">
    <citation type="submission" date="2020-04" db="EMBL/GenBank/DDBJ databases">
        <authorList>
            <person name="Alioto T."/>
            <person name="Alioto T."/>
            <person name="Gomez Garrido J."/>
        </authorList>
    </citation>
    <scope>NUCLEOTIDE SEQUENCE</scope>
    <source>
        <strain evidence="16">A484AB</strain>
    </source>
</reference>
<dbReference type="FunFam" id="2.60.40.150:FF:000025">
    <property type="entry name" value="Extended synaptotagmin 2"/>
    <property type="match status" value="1"/>
</dbReference>
<dbReference type="OrthoDB" id="1029639at2759"/>
<evidence type="ECO:0000256" key="14">
    <source>
        <dbReference type="ARBA" id="ARBA00023136"/>
    </source>
</evidence>
<dbReference type="Pfam" id="PF00168">
    <property type="entry name" value="C2"/>
    <property type="match status" value="3"/>
</dbReference>
<dbReference type="GO" id="GO:0035091">
    <property type="term" value="F:phosphatidylinositol binding"/>
    <property type="evidence" value="ECO:0007669"/>
    <property type="project" value="TreeGrafter"/>
</dbReference>
<dbReference type="GO" id="GO:0006869">
    <property type="term" value="P:lipid transport"/>
    <property type="evidence" value="ECO:0007669"/>
    <property type="project" value="UniProtKB-KW"/>
</dbReference>
<keyword evidence="14" id="KW-0472">Membrane</keyword>
<evidence type="ECO:0000256" key="2">
    <source>
        <dbReference type="ARBA" id="ARBA00004477"/>
    </source>
</evidence>